<dbReference type="InterPro" id="IPR014729">
    <property type="entry name" value="Rossmann-like_a/b/a_fold"/>
</dbReference>
<organism evidence="3 4">
    <name type="scientific">Dialister pneumosintes</name>
    <dbReference type="NCBI Taxonomy" id="39950"/>
    <lineage>
        <taxon>Bacteria</taxon>
        <taxon>Bacillati</taxon>
        <taxon>Bacillota</taxon>
        <taxon>Negativicutes</taxon>
        <taxon>Veillonellales</taxon>
        <taxon>Veillonellaceae</taxon>
        <taxon>Dialister</taxon>
    </lineage>
</organism>
<dbReference type="PANTHER" id="PTHR46268:SF6">
    <property type="entry name" value="UNIVERSAL STRESS PROTEIN UP12"/>
    <property type="match status" value="1"/>
</dbReference>
<dbReference type="Pfam" id="PF00582">
    <property type="entry name" value="Usp"/>
    <property type="match status" value="1"/>
</dbReference>
<gene>
    <name evidence="3" type="ORF">BCB69_05210</name>
</gene>
<evidence type="ECO:0000256" key="1">
    <source>
        <dbReference type="ARBA" id="ARBA00008791"/>
    </source>
</evidence>
<dbReference type="SUPFAM" id="SSF52402">
    <property type="entry name" value="Adenine nucleotide alpha hydrolases-like"/>
    <property type="match status" value="1"/>
</dbReference>
<dbReference type="Proteomes" id="UP000094757">
    <property type="component" value="Chromosome"/>
</dbReference>
<comment type="similarity">
    <text evidence="1">Belongs to the universal stress protein A family.</text>
</comment>
<dbReference type="CDD" id="cd00293">
    <property type="entry name" value="USP-like"/>
    <property type="match status" value="1"/>
</dbReference>
<dbReference type="InterPro" id="IPR006016">
    <property type="entry name" value="UspA"/>
</dbReference>
<evidence type="ECO:0000259" key="2">
    <source>
        <dbReference type="Pfam" id="PF00582"/>
    </source>
</evidence>
<sequence>MLKYKKIMVPYDGSEHAKNALLHACDLASAAENATIYIASICNMVAAMSNFDQVSIAEGCLTTTLAQELENQCKADLEEATGLIPKGIAYEELFEIGSPGPALLELADDNHIDLIVMGSRGLGQIKGIFMGSVSSYMVSRAKCPVFIIK</sequence>
<reference evidence="4" key="1">
    <citation type="submission" date="2016-08" db="EMBL/GenBank/DDBJ databases">
        <authorList>
            <person name="Holder M.E."/>
            <person name="Ajami N.J."/>
            <person name="Petrosino J.F."/>
        </authorList>
    </citation>
    <scope>NUCLEOTIDE SEQUENCE [LARGE SCALE GENOMIC DNA]</scope>
    <source>
        <strain evidence="4">F0677</strain>
    </source>
</reference>
<protein>
    <submittedName>
        <fullName evidence="3">Universal stress protein</fullName>
    </submittedName>
</protein>
<name>A0A1B3WFB6_9FIRM</name>
<evidence type="ECO:0000313" key="3">
    <source>
        <dbReference type="EMBL" id="AOH39671.1"/>
    </source>
</evidence>
<accession>A0A1B3WFB6</accession>
<dbReference type="STRING" id="39950.BCB69_05210"/>
<dbReference type="PRINTS" id="PR01438">
    <property type="entry name" value="UNVRSLSTRESS"/>
</dbReference>
<dbReference type="EMBL" id="CP017037">
    <property type="protein sequence ID" value="AOH39671.1"/>
    <property type="molecule type" value="Genomic_DNA"/>
</dbReference>
<dbReference type="Gene3D" id="3.40.50.620">
    <property type="entry name" value="HUPs"/>
    <property type="match status" value="1"/>
</dbReference>
<dbReference type="AlphaFoldDB" id="A0A1B3WFB6"/>
<dbReference type="RefSeq" id="WP_069177429.1">
    <property type="nucleotide sequence ID" value="NZ_CP017037.1"/>
</dbReference>
<dbReference type="InterPro" id="IPR006015">
    <property type="entry name" value="Universal_stress_UspA"/>
</dbReference>
<evidence type="ECO:0000313" key="4">
    <source>
        <dbReference type="Proteomes" id="UP000094757"/>
    </source>
</evidence>
<dbReference type="KEGG" id="dpn:BCB69_05210"/>
<dbReference type="PANTHER" id="PTHR46268">
    <property type="entry name" value="STRESS RESPONSE PROTEIN NHAX"/>
    <property type="match status" value="1"/>
</dbReference>
<proteinExistence type="inferred from homology"/>
<feature type="domain" description="UspA" evidence="2">
    <location>
        <begin position="4"/>
        <end position="149"/>
    </location>
</feature>